<dbReference type="Gene3D" id="3.90.550.10">
    <property type="entry name" value="Spore Coat Polysaccharide Biosynthesis Protein SpsA, Chain A"/>
    <property type="match status" value="1"/>
</dbReference>
<evidence type="ECO:0000313" key="13">
    <source>
        <dbReference type="Proteomes" id="UP001445076"/>
    </source>
</evidence>
<keyword evidence="3" id="KW-0963">Cytoplasm</keyword>
<evidence type="ECO:0000256" key="5">
    <source>
        <dbReference type="ARBA" id="ARBA00022917"/>
    </source>
</evidence>
<reference evidence="12 13" key="1">
    <citation type="journal article" date="2024" name="BMC Genomics">
        <title>Genome assembly of redclaw crayfish (Cherax quadricarinatus) provides insights into its immune adaptation and hypoxia tolerance.</title>
        <authorList>
            <person name="Liu Z."/>
            <person name="Zheng J."/>
            <person name="Li H."/>
            <person name="Fang K."/>
            <person name="Wang S."/>
            <person name="He J."/>
            <person name="Zhou D."/>
            <person name="Weng S."/>
            <person name="Chi M."/>
            <person name="Gu Z."/>
            <person name="He J."/>
            <person name="Li F."/>
            <person name="Wang M."/>
        </authorList>
    </citation>
    <scope>NUCLEOTIDE SEQUENCE [LARGE SCALE GENOMIC DNA]</scope>
    <source>
        <strain evidence="12">ZL_2023a</strain>
    </source>
</reference>
<dbReference type="Proteomes" id="UP001445076">
    <property type="component" value="Unassembled WGS sequence"/>
</dbReference>
<name>A0AAW0X1A4_CHEQU</name>
<protein>
    <recommendedName>
        <fullName evidence="6">Translation initiation factor eIF2B subunit gamma</fullName>
    </recommendedName>
    <alternativeName>
        <fullName evidence="7">eIF2B GDP-GTP exchange factor subunit gamma</fullName>
    </alternativeName>
</protein>
<comment type="subunit">
    <text evidence="9">Component of the translation initiation factor 2B (eIF2B) complex which is a heterodecamer of two sets of five different subunits: alpha, beta, gamma, delta and epsilon. Subunits alpha, beta and delta comprise a regulatory subcomplex and subunits epsilon and gamma comprise a catalytic subcomplex. Within the complex, the hexameric regulatory complex resides at the center, with the two heterodimeric catalytic subcomplexes bound on opposite sides.</text>
</comment>
<evidence type="ECO:0000256" key="1">
    <source>
        <dbReference type="ARBA" id="ARBA00004514"/>
    </source>
</evidence>
<dbReference type="InterPro" id="IPR005835">
    <property type="entry name" value="NTP_transferase_dom"/>
</dbReference>
<dbReference type="GO" id="GO:0005829">
    <property type="term" value="C:cytosol"/>
    <property type="evidence" value="ECO:0007669"/>
    <property type="project" value="UniProtKB-SubCell"/>
</dbReference>
<feature type="domain" description="EIF2B subunit epsilon/gamma LbH" evidence="11">
    <location>
        <begin position="342"/>
        <end position="434"/>
    </location>
</feature>
<sequence length="449" mass="50054">MHLEAQAIVLAAGPGMRMTTLTNHTPKCLLPLGTLPMVCYPLQLLQEAGFSDVTVVVSEGEEQRMSKVVEQYNLKLNLDIASVNTSHDPGTADSLRHVASKIKWSIDDVVIVSSDLVTDVKLQQIMDRHRSSGAALTMLTANNQPEFTKATPPGPKTKPTFNSDVICTESGTGRLMYAVAGGDYDEVITLHNRVLKSATSLDVSTSVVDAHLYIMKRWLVEYILSKESSCGDMGSLKAEILPHIISRQFMKEPTKDRSDRKLDIHDVMEKEEYDDLVRKYNSSVVLSRHHNSCQLDSRVCYVYHYQGCCVRANTLNSYWELNRRMHSLFEEVYPNSTWSIKHPSADIQERAQVSDDSLIGSGSVICEKTNITNSVVGNHCRINPFVRLLNCVLGDHITIASGCVIENSLIAANVEKKCTIKNCIVTDPNKIEENKTYMNEILEASQDFA</sequence>
<gene>
    <name evidence="12" type="ORF">OTU49_007264</name>
</gene>
<dbReference type="InterPro" id="IPR029044">
    <property type="entry name" value="Nucleotide-diphossugar_trans"/>
</dbReference>
<evidence type="ECO:0000256" key="7">
    <source>
        <dbReference type="ARBA" id="ARBA00044229"/>
    </source>
</evidence>
<keyword evidence="13" id="KW-1185">Reference proteome</keyword>
<dbReference type="GO" id="GO:0005085">
    <property type="term" value="F:guanyl-nucleotide exchange factor activity"/>
    <property type="evidence" value="ECO:0007669"/>
    <property type="project" value="TreeGrafter"/>
</dbReference>
<evidence type="ECO:0000313" key="12">
    <source>
        <dbReference type="EMBL" id="KAK8731789.1"/>
    </source>
</evidence>
<comment type="function">
    <text evidence="8">Acts as a component of the translation initiation factor 2B (eIF2B) complex, which catalyzes the exchange of GDP for GTP on the eukaryotic initiation factor 2 (eIF2) complex gamma subunit. Its guanine nucleotide exchange factor activity is repressed when bound to eIF2 complex phosphorylated on the alpha subunit, thereby limiting the amount of methionyl-initiator methionine tRNA available to the ribosome and consequently global translation is repressed.</text>
</comment>
<dbReference type="PANTHER" id="PTHR45989:SF1">
    <property type="entry name" value="TRANSLATION INITIATION FACTOR EIF-2B SUBUNIT GAMMA"/>
    <property type="match status" value="1"/>
</dbReference>
<dbReference type="SUPFAM" id="SSF53448">
    <property type="entry name" value="Nucleotide-diphospho-sugar transferases"/>
    <property type="match status" value="1"/>
</dbReference>
<evidence type="ECO:0000259" key="10">
    <source>
        <dbReference type="Pfam" id="PF00483"/>
    </source>
</evidence>
<accession>A0AAW0X1A4</accession>
<evidence type="ECO:0000256" key="4">
    <source>
        <dbReference type="ARBA" id="ARBA00022540"/>
    </source>
</evidence>
<keyword evidence="5" id="KW-0648">Protein biosynthesis</keyword>
<proteinExistence type="inferred from homology"/>
<evidence type="ECO:0000256" key="3">
    <source>
        <dbReference type="ARBA" id="ARBA00022490"/>
    </source>
</evidence>
<dbReference type="GO" id="GO:0002183">
    <property type="term" value="P:cytoplasmic translational initiation"/>
    <property type="evidence" value="ECO:0007669"/>
    <property type="project" value="TreeGrafter"/>
</dbReference>
<dbReference type="Pfam" id="PF00483">
    <property type="entry name" value="NTP_transferase"/>
    <property type="match status" value="1"/>
</dbReference>
<evidence type="ECO:0000259" key="11">
    <source>
        <dbReference type="Pfam" id="PF25084"/>
    </source>
</evidence>
<organism evidence="12 13">
    <name type="scientific">Cherax quadricarinatus</name>
    <name type="common">Australian red claw crayfish</name>
    <dbReference type="NCBI Taxonomy" id="27406"/>
    <lineage>
        <taxon>Eukaryota</taxon>
        <taxon>Metazoa</taxon>
        <taxon>Ecdysozoa</taxon>
        <taxon>Arthropoda</taxon>
        <taxon>Crustacea</taxon>
        <taxon>Multicrustacea</taxon>
        <taxon>Malacostraca</taxon>
        <taxon>Eumalacostraca</taxon>
        <taxon>Eucarida</taxon>
        <taxon>Decapoda</taxon>
        <taxon>Pleocyemata</taxon>
        <taxon>Astacidea</taxon>
        <taxon>Parastacoidea</taxon>
        <taxon>Parastacidae</taxon>
        <taxon>Cherax</taxon>
    </lineage>
</organism>
<dbReference type="Gene3D" id="2.160.10.10">
    <property type="entry name" value="Hexapeptide repeat proteins"/>
    <property type="match status" value="1"/>
</dbReference>
<dbReference type="Pfam" id="PF25084">
    <property type="entry name" value="LbH_EIF2B"/>
    <property type="match status" value="1"/>
</dbReference>
<dbReference type="GO" id="GO:0005851">
    <property type="term" value="C:eukaryotic translation initiation factor 2B complex"/>
    <property type="evidence" value="ECO:0007669"/>
    <property type="project" value="TreeGrafter"/>
</dbReference>
<dbReference type="GO" id="GO:0003743">
    <property type="term" value="F:translation initiation factor activity"/>
    <property type="evidence" value="ECO:0007669"/>
    <property type="project" value="UniProtKB-KW"/>
</dbReference>
<dbReference type="EMBL" id="JARKIK010000059">
    <property type="protein sequence ID" value="KAK8731789.1"/>
    <property type="molecule type" value="Genomic_DNA"/>
</dbReference>
<comment type="subcellular location">
    <subcellularLocation>
        <location evidence="1">Cytoplasm</location>
        <location evidence="1">Cytosol</location>
    </subcellularLocation>
</comment>
<evidence type="ECO:0000256" key="6">
    <source>
        <dbReference type="ARBA" id="ARBA00044196"/>
    </source>
</evidence>
<dbReference type="PANTHER" id="PTHR45989">
    <property type="entry name" value="TRANSLATION INITIATION FACTOR EIF-2B SUBUNIT GAMMA"/>
    <property type="match status" value="1"/>
</dbReference>
<dbReference type="InterPro" id="IPR051960">
    <property type="entry name" value="eIF2B_gamma"/>
</dbReference>
<dbReference type="InterPro" id="IPR056764">
    <property type="entry name" value="LbH_EIF2B3/5"/>
</dbReference>
<dbReference type="AlphaFoldDB" id="A0AAW0X1A4"/>
<evidence type="ECO:0000256" key="9">
    <source>
        <dbReference type="ARBA" id="ARBA00046432"/>
    </source>
</evidence>
<comment type="similarity">
    <text evidence="2">Belongs to the eIF-2B gamma/epsilon subunits family.</text>
</comment>
<feature type="domain" description="Nucleotidyl transferase" evidence="10">
    <location>
        <begin position="7"/>
        <end position="140"/>
    </location>
</feature>
<evidence type="ECO:0000256" key="2">
    <source>
        <dbReference type="ARBA" id="ARBA00007878"/>
    </source>
</evidence>
<evidence type="ECO:0000256" key="8">
    <source>
        <dbReference type="ARBA" id="ARBA00045373"/>
    </source>
</evidence>
<keyword evidence="4" id="KW-0396">Initiation factor</keyword>
<comment type="caution">
    <text evidence="12">The sequence shown here is derived from an EMBL/GenBank/DDBJ whole genome shotgun (WGS) entry which is preliminary data.</text>
</comment>